<proteinExistence type="inferred from homology"/>
<reference evidence="12" key="1">
    <citation type="submission" date="2017-12" db="EMBL/GenBank/DDBJ databases">
        <title>Genome Sequencing Reveals a Rich Biosynthetic Potential.</title>
        <authorList>
            <person name="Bertrand R.L."/>
            <person name="Abdel-Hameed M.E."/>
            <person name="Sorensen J.L."/>
        </authorList>
    </citation>
    <scope>NUCLEOTIDE SEQUENCE</scope>
</reference>
<evidence type="ECO:0000256" key="4">
    <source>
        <dbReference type="ARBA" id="ARBA00022968"/>
    </source>
</evidence>
<feature type="region of interest" description="Disordered" evidence="9">
    <location>
        <begin position="1"/>
        <end position="214"/>
    </location>
</feature>
<feature type="domain" description="GH16" evidence="11">
    <location>
        <begin position="349"/>
        <end position="713"/>
    </location>
</feature>
<dbReference type="GO" id="GO:0006078">
    <property type="term" value="P:(1-&gt;6)-beta-D-glucan biosynthetic process"/>
    <property type="evidence" value="ECO:0007669"/>
    <property type="project" value="TreeGrafter"/>
</dbReference>
<dbReference type="InterPro" id="IPR013320">
    <property type="entry name" value="ConA-like_dom_sf"/>
</dbReference>
<dbReference type="Pfam" id="PF03935">
    <property type="entry name" value="SKN1_KRE6_Sbg1"/>
    <property type="match status" value="1"/>
</dbReference>
<sequence>MLPPSKPTSTRGGDTNDGVEDVSRQNGRSSTGLAAEAAAAALRNFARGRPSNSNRSSLTSSVSSTSSNSFKSVHSGRIGTTPPVGTHSRRESTTRLQSGSNSPDLAQTLESREGSPVNGPFEDGMSLESDPLNEHQSAEASYRPGPQPNIQGRPGPSNCANSRQRRARNNSPIWKSMLGRDSRYPLPSRRSSFSIPSTPAPQYTLHGQGSPIEAAPLVPNSRDASVGAVTQVVYTMDPKKKSAWLLDDLTGALGKPDAGTKFPLYIDEKEVDDDMHMPYPDDDVRLKPTLKEFFARDRLCSLFGLIFLLTGLLSVFILLPVLSYTGTAIYSFPYGGHSNDTNIVGEDWARVNDVKYPLLQNLRTGLIDPDTPKSAMTRQSFGGEELVLVFSDEFNTPNRTFYPGDGEYGSTQDLEWYDPDAATTSGGTLTLRLDQFVNHNLNYRSGMINSWNQICFKGGALEISVSLPGPGGASGLWAGAWTLGNLGRPGFRASTDGVWPYTYNSCDAGITPNQSMTDGTSYLLGQKLPSCVCKGEDHPTPGTGRGAPEIDVFEASADPNLKIGVITQSYQLAPYDIWYQPNYDFFAIPNPNFTQMNSYCGGPYQQAISGQTILNNDWYNGTQYQKYGFEYTPGIGPTSQITWFVGDDISYMINSNALGPNGNVDSRVISEEPMAIVLNLGFSPAWTGINFGELVFPTTMYVDYVRWYQPSDSVTVTCDPPGYETTEYIRNHPSAFNNINLTNWDETGYGWPKHNLNGDC</sequence>
<evidence type="ECO:0000259" key="11">
    <source>
        <dbReference type="PROSITE" id="PS51762"/>
    </source>
</evidence>
<protein>
    <submittedName>
        <fullName evidence="12">Putative glycoside hydrolase</fullName>
    </submittedName>
</protein>
<dbReference type="EMBL" id="MG777474">
    <property type="protein sequence ID" value="AUW30812.1"/>
    <property type="molecule type" value="Genomic_DNA"/>
</dbReference>
<accession>A0A2K9YD89</accession>
<dbReference type="InterPro" id="IPR000757">
    <property type="entry name" value="Beta-glucanase-like"/>
</dbReference>
<keyword evidence="12" id="KW-0378">Hydrolase</keyword>
<feature type="compositionally biased region" description="Polar residues" evidence="9">
    <location>
        <begin position="94"/>
        <end position="109"/>
    </location>
</feature>
<evidence type="ECO:0000256" key="2">
    <source>
        <dbReference type="ARBA" id="ARBA00010962"/>
    </source>
</evidence>
<keyword evidence="8" id="KW-0961">Cell wall biogenesis/degradation</keyword>
<evidence type="ECO:0000256" key="10">
    <source>
        <dbReference type="SAM" id="Phobius"/>
    </source>
</evidence>
<dbReference type="PANTHER" id="PTHR31361">
    <property type="entry name" value="BETA-GLUCAN SYNTHESIS-ASSOCIATED PROTEIN KRE6-RELATED"/>
    <property type="match status" value="1"/>
</dbReference>
<dbReference type="PROSITE" id="PS51762">
    <property type="entry name" value="GH16_2"/>
    <property type="match status" value="1"/>
</dbReference>
<dbReference type="Gene3D" id="2.60.120.200">
    <property type="match status" value="1"/>
</dbReference>
<feature type="compositionally biased region" description="Low complexity" evidence="9">
    <location>
        <begin position="51"/>
        <end position="75"/>
    </location>
</feature>
<keyword evidence="3 10" id="KW-0812">Transmembrane</keyword>
<evidence type="ECO:0000256" key="3">
    <source>
        <dbReference type="ARBA" id="ARBA00022692"/>
    </source>
</evidence>
<dbReference type="GO" id="GO:0031505">
    <property type="term" value="P:fungal-type cell wall organization"/>
    <property type="evidence" value="ECO:0007669"/>
    <property type="project" value="TreeGrafter"/>
</dbReference>
<dbReference type="GO" id="GO:0005886">
    <property type="term" value="C:plasma membrane"/>
    <property type="evidence" value="ECO:0007669"/>
    <property type="project" value="TreeGrafter"/>
</dbReference>
<dbReference type="InterPro" id="IPR005629">
    <property type="entry name" value="Skn1/Kre6/Sbg1"/>
</dbReference>
<feature type="compositionally biased region" description="Polar residues" evidence="9">
    <location>
        <begin position="189"/>
        <end position="207"/>
    </location>
</feature>
<dbReference type="AlphaFoldDB" id="A0A2K9YD89"/>
<keyword evidence="6 10" id="KW-0472">Membrane</keyword>
<keyword evidence="5 10" id="KW-1133">Transmembrane helix</keyword>
<evidence type="ECO:0000256" key="9">
    <source>
        <dbReference type="SAM" id="MobiDB-lite"/>
    </source>
</evidence>
<organism evidence="12">
    <name type="scientific">Cladonia uncialis subsp. uncialis</name>
    <dbReference type="NCBI Taxonomy" id="180999"/>
    <lineage>
        <taxon>Eukaryota</taxon>
        <taxon>Fungi</taxon>
        <taxon>Dikarya</taxon>
        <taxon>Ascomycota</taxon>
        <taxon>Pezizomycotina</taxon>
        <taxon>Lecanoromycetes</taxon>
        <taxon>OSLEUM clade</taxon>
        <taxon>Lecanoromycetidae</taxon>
        <taxon>Lecanorales</taxon>
        <taxon>Lecanorineae</taxon>
        <taxon>Cladoniaceae</taxon>
        <taxon>Cladonia</taxon>
    </lineage>
</organism>
<feature type="transmembrane region" description="Helical" evidence="10">
    <location>
        <begin position="299"/>
        <end position="322"/>
    </location>
</feature>
<comment type="subcellular location">
    <subcellularLocation>
        <location evidence="1">Membrane</location>
        <topology evidence="1">Single-pass type II membrane protein</topology>
    </subcellularLocation>
</comment>
<evidence type="ECO:0000256" key="7">
    <source>
        <dbReference type="ARBA" id="ARBA00023180"/>
    </source>
</evidence>
<comment type="similarity">
    <text evidence="2">Belongs to the SKN1/KRE6 family.</text>
</comment>
<dbReference type="GO" id="GO:0005789">
    <property type="term" value="C:endoplasmic reticulum membrane"/>
    <property type="evidence" value="ECO:0007669"/>
    <property type="project" value="TreeGrafter"/>
</dbReference>
<evidence type="ECO:0000313" key="12">
    <source>
        <dbReference type="EMBL" id="AUW30812.1"/>
    </source>
</evidence>
<name>A0A2K9YD89_CLAUC</name>
<keyword evidence="4" id="KW-0735">Signal-anchor</keyword>
<dbReference type="SUPFAM" id="SSF49899">
    <property type="entry name" value="Concanavalin A-like lectins/glucanases"/>
    <property type="match status" value="1"/>
</dbReference>
<evidence type="ECO:0000256" key="6">
    <source>
        <dbReference type="ARBA" id="ARBA00023136"/>
    </source>
</evidence>
<evidence type="ECO:0000256" key="8">
    <source>
        <dbReference type="ARBA" id="ARBA00023316"/>
    </source>
</evidence>
<evidence type="ECO:0000256" key="5">
    <source>
        <dbReference type="ARBA" id="ARBA00022989"/>
    </source>
</evidence>
<evidence type="ECO:0000256" key="1">
    <source>
        <dbReference type="ARBA" id="ARBA00004606"/>
    </source>
</evidence>
<dbReference type="PANTHER" id="PTHR31361:SF14">
    <property type="entry name" value="GH16 DOMAIN-CONTAINING PROTEIN"/>
    <property type="match status" value="1"/>
</dbReference>
<keyword evidence="7" id="KW-0325">Glycoprotein</keyword>
<dbReference type="GO" id="GO:0015926">
    <property type="term" value="F:glucosidase activity"/>
    <property type="evidence" value="ECO:0007669"/>
    <property type="project" value="TreeGrafter"/>
</dbReference>